<dbReference type="AlphaFoldDB" id="A0A7K7IMR2"/>
<proteinExistence type="predicted"/>
<accession>A0A7K7IMR2</accession>
<organism evidence="1 2">
    <name type="scientific">Loxia curvirostra</name>
    <name type="common">Red crossbill</name>
    <dbReference type="NCBI Taxonomy" id="64802"/>
    <lineage>
        <taxon>Eukaryota</taxon>
        <taxon>Metazoa</taxon>
        <taxon>Chordata</taxon>
        <taxon>Craniata</taxon>
        <taxon>Vertebrata</taxon>
        <taxon>Euteleostomi</taxon>
        <taxon>Archelosauria</taxon>
        <taxon>Archosauria</taxon>
        <taxon>Dinosauria</taxon>
        <taxon>Saurischia</taxon>
        <taxon>Theropoda</taxon>
        <taxon>Coelurosauria</taxon>
        <taxon>Aves</taxon>
        <taxon>Neognathae</taxon>
        <taxon>Neoaves</taxon>
        <taxon>Telluraves</taxon>
        <taxon>Australaves</taxon>
        <taxon>Passeriformes</taxon>
        <taxon>Passeroidea</taxon>
        <taxon>Fringillidae</taxon>
        <taxon>Carduelinae</taxon>
        <taxon>Loxia</taxon>
    </lineage>
</organism>
<name>A0A7K7IMR2_LOXCU</name>
<feature type="non-terminal residue" evidence="1">
    <location>
        <position position="1"/>
    </location>
</feature>
<comment type="caution">
    <text evidence="1">The sequence shown here is derived from an EMBL/GenBank/DDBJ whole genome shotgun (WGS) entry which is preliminary data.</text>
</comment>
<evidence type="ECO:0000313" key="2">
    <source>
        <dbReference type="Proteomes" id="UP000564784"/>
    </source>
</evidence>
<dbReference type="Proteomes" id="UP000564784">
    <property type="component" value="Unassembled WGS sequence"/>
</dbReference>
<gene>
    <name evidence="1" type="primary">Itpripl1_4</name>
    <name evidence="1" type="ORF">LOXCUR_R15559</name>
</gene>
<dbReference type="OrthoDB" id="9390510at2759"/>
<dbReference type="EMBL" id="VZSM01002793">
    <property type="protein sequence ID" value="NWY95355.1"/>
    <property type="molecule type" value="Genomic_DNA"/>
</dbReference>
<reference evidence="1 2" key="1">
    <citation type="submission" date="2019-09" db="EMBL/GenBank/DDBJ databases">
        <title>Bird 10,000 Genomes (B10K) Project - Family phase.</title>
        <authorList>
            <person name="Zhang G."/>
        </authorList>
    </citation>
    <scope>NUCLEOTIDE SEQUENCE [LARGE SCALE GENOMIC DNA]</scope>
    <source>
        <strain evidence="1">OUT-0011</strain>
        <tissue evidence="1">Muscle</tissue>
    </source>
</reference>
<protein>
    <submittedName>
        <fullName evidence="1">IPIL1 protein</fullName>
    </submittedName>
</protein>
<sequence length="147" mass="16216">QENISTYRTLVILRPPPGHSFSLESRKWPPARRIRVVLECLCSGERLLGHTCFLHAPGGQRPTDQDWYLMDTLCTGSYLDMEKVACWVQTLVLSAWLLLPQSRHCQLTALPCGKSCSFRLSSTSGLHCSIEMALAVQQGSSGACPGP</sequence>
<feature type="non-terminal residue" evidence="1">
    <location>
        <position position="147"/>
    </location>
</feature>
<keyword evidence="2" id="KW-1185">Reference proteome</keyword>
<evidence type="ECO:0000313" key="1">
    <source>
        <dbReference type="EMBL" id="NWY95355.1"/>
    </source>
</evidence>